<organism evidence="1 2">
    <name type="scientific">Leucocoprinus birnbaumii</name>
    <dbReference type="NCBI Taxonomy" id="56174"/>
    <lineage>
        <taxon>Eukaryota</taxon>
        <taxon>Fungi</taxon>
        <taxon>Dikarya</taxon>
        <taxon>Basidiomycota</taxon>
        <taxon>Agaricomycotina</taxon>
        <taxon>Agaricomycetes</taxon>
        <taxon>Agaricomycetidae</taxon>
        <taxon>Agaricales</taxon>
        <taxon>Agaricineae</taxon>
        <taxon>Agaricaceae</taxon>
        <taxon>Leucocoprinus</taxon>
    </lineage>
</organism>
<accession>A0AAD5YL22</accession>
<comment type="caution">
    <text evidence="1">The sequence shown here is derived from an EMBL/GenBank/DDBJ whole genome shotgun (WGS) entry which is preliminary data.</text>
</comment>
<keyword evidence="2" id="KW-1185">Reference proteome</keyword>
<protein>
    <submittedName>
        <fullName evidence="1">Uncharacterized protein</fullName>
    </submittedName>
</protein>
<dbReference type="EMBL" id="JANIEX010001137">
    <property type="protein sequence ID" value="KAJ3560631.1"/>
    <property type="molecule type" value="Genomic_DNA"/>
</dbReference>
<gene>
    <name evidence="1" type="ORF">NP233_g10710</name>
</gene>
<evidence type="ECO:0000313" key="1">
    <source>
        <dbReference type="EMBL" id="KAJ3560631.1"/>
    </source>
</evidence>
<reference evidence="1" key="1">
    <citation type="submission" date="2022-07" db="EMBL/GenBank/DDBJ databases">
        <title>Genome Sequence of Leucocoprinus birnbaumii.</title>
        <authorList>
            <person name="Buettner E."/>
        </authorList>
    </citation>
    <scope>NUCLEOTIDE SEQUENCE</scope>
    <source>
        <strain evidence="1">VT141</strain>
    </source>
</reference>
<name>A0AAD5YL22_9AGAR</name>
<dbReference type="AlphaFoldDB" id="A0AAD5YL22"/>
<dbReference type="Proteomes" id="UP001213000">
    <property type="component" value="Unassembled WGS sequence"/>
</dbReference>
<proteinExistence type="predicted"/>
<dbReference type="Gene3D" id="3.40.50.2300">
    <property type="match status" value="1"/>
</dbReference>
<evidence type="ECO:0000313" key="2">
    <source>
        <dbReference type="Proteomes" id="UP001213000"/>
    </source>
</evidence>
<sequence length="113" mass="12530">MMASTSRKTGQHHTQLLQQGSLPVYVNASKTLDPPGAGDVMSQKLAVPARIRKWIVIDLAHACTLDVLYDFITDLTQEMRELGMAVSPPVAVERRSAQVDIDREIYSKGALYF</sequence>